<dbReference type="AlphaFoldDB" id="A0A381PFZ1"/>
<evidence type="ECO:0000259" key="1">
    <source>
        <dbReference type="Pfam" id="PF00144"/>
    </source>
</evidence>
<sequence>MEPIDVELDPSEGGFDPERLERLGTHLRRYVDDGRLPGTNVLVSRGGKVVYHDVYGYRDVERSLPVEGDTIYRFYSMTKPITSIALMQLYENGLLQLKDPISKWIPAFADTRVFVGGDAVEPETREPAREISIHDLLTHTSGLTYHFHMANAVDEMYRRAGFEWTKSPGDLEYQCDLVASLPLLFDPGTEWNYSYSTDVVGRIIELVSGVGLDKYFQRHIFEPLGMVDSGFSVPESESSRFASCYYPAAKTLKATLLDDAQRSRYLREPPALSGGGGLVSTLRDYHRFTQALRNGGELDGCRIIGRKTLEFMTTNHLPGGVDLTECGRPLFSETAYDGVGFGLGFSVVIDPAKAKVLSQKGEYAWGGAASTAFWVDPVEDLTVIFLTQLLPSSTHPIRPEMKSLVYQALV</sequence>
<name>A0A381PFZ1_9ZZZZ</name>
<dbReference type="SUPFAM" id="SSF56601">
    <property type="entry name" value="beta-lactamase/transpeptidase-like"/>
    <property type="match status" value="1"/>
</dbReference>
<evidence type="ECO:0000313" key="2">
    <source>
        <dbReference type="EMBL" id="SUZ65931.1"/>
    </source>
</evidence>
<feature type="domain" description="Beta-lactamase-related" evidence="1">
    <location>
        <begin position="26"/>
        <end position="392"/>
    </location>
</feature>
<gene>
    <name evidence="2" type="ORF">METZ01_LOCUS18785</name>
</gene>
<dbReference type="Pfam" id="PF00144">
    <property type="entry name" value="Beta-lactamase"/>
    <property type="match status" value="1"/>
</dbReference>
<reference evidence="2" key="1">
    <citation type="submission" date="2018-05" db="EMBL/GenBank/DDBJ databases">
        <authorList>
            <person name="Lanie J.A."/>
            <person name="Ng W.-L."/>
            <person name="Kazmierczak K.M."/>
            <person name="Andrzejewski T.M."/>
            <person name="Davidsen T.M."/>
            <person name="Wayne K.J."/>
            <person name="Tettelin H."/>
            <person name="Glass J.I."/>
            <person name="Rusch D."/>
            <person name="Podicherti R."/>
            <person name="Tsui H.-C.T."/>
            <person name="Winkler M.E."/>
        </authorList>
    </citation>
    <scope>NUCLEOTIDE SEQUENCE</scope>
</reference>
<accession>A0A381PFZ1</accession>
<dbReference type="PANTHER" id="PTHR43283:SF3">
    <property type="entry name" value="BETA-LACTAMASE FAMILY PROTEIN (AFU_ORTHOLOGUE AFUA_5G07500)"/>
    <property type="match status" value="1"/>
</dbReference>
<organism evidence="2">
    <name type="scientific">marine metagenome</name>
    <dbReference type="NCBI Taxonomy" id="408172"/>
    <lineage>
        <taxon>unclassified sequences</taxon>
        <taxon>metagenomes</taxon>
        <taxon>ecological metagenomes</taxon>
    </lineage>
</organism>
<dbReference type="InterPro" id="IPR001466">
    <property type="entry name" value="Beta-lactam-related"/>
</dbReference>
<protein>
    <recommendedName>
        <fullName evidence="1">Beta-lactamase-related domain-containing protein</fullName>
    </recommendedName>
</protein>
<dbReference type="EMBL" id="UINC01000972">
    <property type="protein sequence ID" value="SUZ65931.1"/>
    <property type="molecule type" value="Genomic_DNA"/>
</dbReference>
<proteinExistence type="predicted"/>
<dbReference type="InterPro" id="IPR012338">
    <property type="entry name" value="Beta-lactam/transpept-like"/>
</dbReference>
<dbReference type="InterPro" id="IPR050789">
    <property type="entry name" value="Diverse_Enzym_Activities"/>
</dbReference>
<dbReference type="Gene3D" id="3.40.710.10">
    <property type="entry name" value="DD-peptidase/beta-lactamase superfamily"/>
    <property type="match status" value="1"/>
</dbReference>
<dbReference type="PANTHER" id="PTHR43283">
    <property type="entry name" value="BETA-LACTAMASE-RELATED"/>
    <property type="match status" value="1"/>
</dbReference>